<dbReference type="Pfam" id="PF02861">
    <property type="entry name" value="Clp_N"/>
    <property type="match status" value="1"/>
</dbReference>
<accession>A0ABN8W3M0</accession>
<keyword evidence="9" id="KW-1185">Reference proteome</keyword>
<dbReference type="PROSITE" id="PS00871">
    <property type="entry name" value="CLPAB_2"/>
    <property type="match status" value="1"/>
</dbReference>
<gene>
    <name evidence="8" type="primary">clpC</name>
    <name evidence="8" type="ORF">NSPWAT_2544</name>
</gene>
<dbReference type="SUPFAM" id="SSF52540">
    <property type="entry name" value="P-loop containing nucleoside triphosphate hydrolases"/>
    <property type="match status" value="2"/>
</dbReference>
<dbReference type="PRINTS" id="PR00300">
    <property type="entry name" value="CLPPROTEASEA"/>
</dbReference>
<dbReference type="RefSeq" id="WP_282012237.1">
    <property type="nucleotide sequence ID" value="NZ_OX336137.1"/>
</dbReference>
<evidence type="ECO:0000256" key="1">
    <source>
        <dbReference type="ARBA" id="ARBA00022737"/>
    </source>
</evidence>
<evidence type="ECO:0000256" key="6">
    <source>
        <dbReference type="SAM" id="Coils"/>
    </source>
</evidence>
<keyword evidence="1 5" id="KW-0677">Repeat</keyword>
<dbReference type="Pfam" id="PF17871">
    <property type="entry name" value="AAA_lid_9"/>
    <property type="match status" value="1"/>
</dbReference>
<evidence type="ECO:0000256" key="4">
    <source>
        <dbReference type="ARBA" id="ARBA00023186"/>
    </source>
</evidence>
<dbReference type="Gene3D" id="1.10.8.60">
    <property type="match status" value="2"/>
</dbReference>
<keyword evidence="4" id="KW-0143">Chaperone</keyword>
<dbReference type="Pfam" id="PF10431">
    <property type="entry name" value="ClpB_D2-small"/>
    <property type="match status" value="1"/>
</dbReference>
<protein>
    <submittedName>
        <fullName evidence="8">Negative regulator of genetic competence ClpC/MecB</fullName>
    </submittedName>
</protein>
<dbReference type="CDD" id="cd19499">
    <property type="entry name" value="RecA-like_ClpB_Hsp104-like"/>
    <property type="match status" value="1"/>
</dbReference>
<dbReference type="Pfam" id="PF00004">
    <property type="entry name" value="AAA"/>
    <property type="match status" value="1"/>
</dbReference>
<dbReference type="Gene3D" id="1.10.1780.10">
    <property type="entry name" value="Clp, N-terminal domain"/>
    <property type="match status" value="1"/>
</dbReference>
<dbReference type="InterPro" id="IPR028299">
    <property type="entry name" value="ClpA/B_CS2"/>
</dbReference>
<dbReference type="InterPro" id="IPR004176">
    <property type="entry name" value="Clp_R_N"/>
</dbReference>
<dbReference type="SUPFAM" id="SSF81923">
    <property type="entry name" value="Double Clp-N motif"/>
    <property type="match status" value="1"/>
</dbReference>
<dbReference type="PROSITE" id="PS51903">
    <property type="entry name" value="CLP_R"/>
    <property type="match status" value="1"/>
</dbReference>
<dbReference type="PANTHER" id="PTHR11638">
    <property type="entry name" value="ATP-DEPENDENT CLP PROTEASE"/>
    <property type="match status" value="1"/>
</dbReference>
<feature type="coiled-coil region" evidence="6">
    <location>
        <begin position="421"/>
        <end position="467"/>
    </location>
</feature>
<dbReference type="InterPro" id="IPR019489">
    <property type="entry name" value="Clp_ATPase_C"/>
</dbReference>
<dbReference type="InterPro" id="IPR050130">
    <property type="entry name" value="ClpA_ClpB"/>
</dbReference>
<dbReference type="SMART" id="SM01086">
    <property type="entry name" value="ClpB_D2-small"/>
    <property type="match status" value="1"/>
</dbReference>
<dbReference type="SMART" id="SM00382">
    <property type="entry name" value="AAA"/>
    <property type="match status" value="2"/>
</dbReference>
<dbReference type="Gene3D" id="4.10.860.10">
    <property type="entry name" value="UVR domain"/>
    <property type="match status" value="1"/>
</dbReference>
<dbReference type="Pfam" id="PF07724">
    <property type="entry name" value="AAA_2"/>
    <property type="match status" value="1"/>
</dbReference>
<dbReference type="Gene3D" id="3.40.50.300">
    <property type="entry name" value="P-loop containing nucleotide triphosphate hydrolases"/>
    <property type="match status" value="2"/>
</dbReference>
<evidence type="ECO:0000256" key="5">
    <source>
        <dbReference type="PROSITE-ProRule" id="PRU01251"/>
    </source>
</evidence>
<dbReference type="InterPro" id="IPR027417">
    <property type="entry name" value="P-loop_NTPase"/>
</dbReference>
<evidence type="ECO:0000313" key="9">
    <source>
        <dbReference type="Proteomes" id="UP001157733"/>
    </source>
</evidence>
<proteinExistence type="predicted"/>
<evidence type="ECO:0000259" key="7">
    <source>
        <dbReference type="PROSITE" id="PS51903"/>
    </source>
</evidence>
<dbReference type="InterPro" id="IPR003593">
    <property type="entry name" value="AAA+_ATPase"/>
</dbReference>
<organism evidence="8 9">
    <name type="scientific">Nitrospina watsonii</name>
    <dbReference type="NCBI Taxonomy" id="1323948"/>
    <lineage>
        <taxon>Bacteria</taxon>
        <taxon>Pseudomonadati</taxon>
        <taxon>Nitrospinota/Tectimicrobiota group</taxon>
        <taxon>Nitrospinota</taxon>
        <taxon>Nitrospinia</taxon>
        <taxon>Nitrospinales</taxon>
        <taxon>Nitrospinaceae</taxon>
        <taxon>Nitrospina</taxon>
    </lineage>
</organism>
<evidence type="ECO:0000256" key="3">
    <source>
        <dbReference type="ARBA" id="ARBA00022840"/>
    </source>
</evidence>
<dbReference type="InterPro" id="IPR036628">
    <property type="entry name" value="Clp_N_dom_sf"/>
</dbReference>
<dbReference type="CDD" id="cd00009">
    <property type="entry name" value="AAA"/>
    <property type="match status" value="1"/>
</dbReference>
<keyword evidence="2" id="KW-0547">Nucleotide-binding</keyword>
<name>A0ABN8W3M0_9BACT</name>
<dbReference type="PANTHER" id="PTHR11638:SF175">
    <property type="entry name" value="ATP-DEPENDENT CLP PROTEASE, ATP-BINDING SUBUNIT CLPC"/>
    <property type="match status" value="1"/>
</dbReference>
<feature type="domain" description="Clp R" evidence="7">
    <location>
        <begin position="6"/>
        <end position="155"/>
    </location>
</feature>
<evidence type="ECO:0000313" key="8">
    <source>
        <dbReference type="EMBL" id="CAI2719400.1"/>
    </source>
</evidence>
<dbReference type="InterPro" id="IPR001270">
    <property type="entry name" value="ClpA/B"/>
</dbReference>
<keyword evidence="6" id="KW-0175">Coiled coil</keyword>
<dbReference type="InterPro" id="IPR003959">
    <property type="entry name" value="ATPase_AAA_core"/>
</dbReference>
<reference evidence="8 9" key="1">
    <citation type="submission" date="2022-09" db="EMBL/GenBank/DDBJ databases">
        <authorList>
            <person name="Kop L."/>
        </authorList>
    </citation>
    <scope>NUCLEOTIDE SEQUENCE [LARGE SCALE GENOMIC DNA]</scope>
    <source>
        <strain evidence="8 9">347</strain>
    </source>
</reference>
<dbReference type="InterPro" id="IPR041546">
    <property type="entry name" value="ClpA/ClpB_AAA_lid"/>
</dbReference>
<keyword evidence="3" id="KW-0067">ATP-binding</keyword>
<dbReference type="Proteomes" id="UP001157733">
    <property type="component" value="Chromosome"/>
</dbReference>
<sequence length="829" mass="93575">MLQQYLRQFTDKVIDALNVGAMEMVNLRQTLLTPEFVLIGLIEAQDSRVVRFLETYYPDNKDLHRTILDRLFEMVADESPEEMQQIQQIHLSEETNLLFEVAQDEAKKFGDRYIGVGTMFLSMLDSRVGRVSQLLQELGFKYAKVREDLEIMRGGATIDEQNSEGKMDVLSQYTTDLTDLARRGDLDPVIGREKEIDRLIQILSRRNKNNPVLIGEPGVGKTVIVEGLAQKIVKAEVPNSLLNKRVKMLEMSEIIAGAKMRGEFEERMKAVKDEIVNSHGNVILFIDELHTIVSAGAGAGGVDASNMLKAALSKGQLQCIGAATLDDYKKSIEQDKALERRFQPVMVSEPSVEQTIEMLKGIKARYERHHSIIYSENAIRAAAKLSEKHISDRALPDKAVDLLDEAGAKKHLALIYVPPVIQQLEKEKNDLLKAQKSAFDDQDFRKVAELRQEVIQIDRKLVTEKEKWNDELKEVDHSVTEEDIANVVATWTGIPVNKIRETETEKLKNMEDNLHKRVIGQNQAIVALSNAIRRNRAGLKDKNRPIGSFLFLGPTGVGKTELAKALAEFLLDDENRLIRLDMSEYMEKHSVSKIIGSPPGYVGYDEGGQLTDKVRRQPYSVILLDELEKAHPDVFNILLQLLDDGRLTDAQGRVTSFKNAIIIGTSNIGTQFITEGKTKGIGFATQDDPGRDYNQIRSLVLNEVQKLFKPEFINRLDDLIVFHKLESEHVRAIADLMIHNLNKRLQENDMSVEVTEQVKVQLAEEGFSDTYGARPLRRLIEDKIENAISMKIINGELVHGHTVLVDYIDGEYTFSARMDQPETETVATP</sequence>
<dbReference type="EMBL" id="OX336137">
    <property type="protein sequence ID" value="CAI2719400.1"/>
    <property type="molecule type" value="Genomic_DNA"/>
</dbReference>
<evidence type="ECO:0000256" key="2">
    <source>
        <dbReference type="ARBA" id="ARBA00022741"/>
    </source>
</evidence>